<dbReference type="GeneID" id="78828010"/>
<protein>
    <recommendedName>
        <fullName evidence="3">GNAT family N-acetyltransferase</fullName>
    </recommendedName>
</protein>
<evidence type="ECO:0000313" key="1">
    <source>
        <dbReference type="EMBL" id="MET3533621.1"/>
    </source>
</evidence>
<sequence length="71" mass="8170">MIRSLETESEMLGMACVLRKSWQEGNARAITFYEKASFRFEGVKKNGPFRWGTYRVPHGVETEITIISTKV</sequence>
<evidence type="ECO:0000313" key="2">
    <source>
        <dbReference type="Proteomes" id="UP001549134"/>
    </source>
</evidence>
<comment type="caution">
    <text evidence="1">The sequence shown here is derived from an EMBL/GenBank/DDBJ whole genome shotgun (WGS) entry which is preliminary data.</text>
</comment>
<name>A0ABV2ER12_9STRE</name>
<proteinExistence type="predicted"/>
<dbReference type="Proteomes" id="UP001549134">
    <property type="component" value="Unassembled WGS sequence"/>
</dbReference>
<accession>A0ABV2ER12</accession>
<reference evidence="1 2" key="1">
    <citation type="submission" date="2024-06" db="EMBL/GenBank/DDBJ databases">
        <title>Genomic Encyclopedia of Type Strains, Phase IV (KMG-IV): sequencing the most valuable type-strain genomes for metagenomic binning, comparative biology and taxonomic classification.</title>
        <authorList>
            <person name="Goeker M."/>
        </authorList>
    </citation>
    <scope>NUCLEOTIDE SEQUENCE [LARGE SCALE GENOMIC DNA]</scope>
    <source>
        <strain evidence="1 2">DSM 29126</strain>
    </source>
</reference>
<dbReference type="EMBL" id="JBEPLX010000006">
    <property type="protein sequence ID" value="MET3533621.1"/>
    <property type="molecule type" value="Genomic_DNA"/>
</dbReference>
<dbReference type="RefSeq" id="WP_237395414.1">
    <property type="nucleotide sequence ID" value="NZ_AP024276.1"/>
</dbReference>
<organism evidence="1 2">
    <name type="scientific">Streptococcus parasuis</name>
    <dbReference type="NCBI Taxonomy" id="1501662"/>
    <lineage>
        <taxon>Bacteria</taxon>
        <taxon>Bacillati</taxon>
        <taxon>Bacillota</taxon>
        <taxon>Bacilli</taxon>
        <taxon>Lactobacillales</taxon>
        <taxon>Streptococcaceae</taxon>
        <taxon>Streptococcus</taxon>
    </lineage>
</organism>
<gene>
    <name evidence="1" type="ORF">ABID50_000777</name>
</gene>
<evidence type="ECO:0008006" key="3">
    <source>
        <dbReference type="Google" id="ProtNLM"/>
    </source>
</evidence>
<keyword evidence="2" id="KW-1185">Reference proteome</keyword>